<dbReference type="Proteomes" id="UP000600918">
    <property type="component" value="Unassembled WGS sequence"/>
</dbReference>
<evidence type="ECO:0000313" key="1">
    <source>
        <dbReference type="EMBL" id="KAF7389731.1"/>
    </source>
</evidence>
<accession>A0A834JQM6</accession>
<evidence type="ECO:0000313" key="2">
    <source>
        <dbReference type="Proteomes" id="UP000600918"/>
    </source>
</evidence>
<gene>
    <name evidence="1" type="ORF">H0235_018215</name>
</gene>
<dbReference type="EMBL" id="JACSDY010000024">
    <property type="protein sequence ID" value="KAF7389731.1"/>
    <property type="molecule type" value="Genomic_DNA"/>
</dbReference>
<organism evidence="1 2">
    <name type="scientific">Vespula pensylvanica</name>
    <name type="common">Western yellow jacket</name>
    <name type="synonym">Wasp</name>
    <dbReference type="NCBI Taxonomy" id="30213"/>
    <lineage>
        <taxon>Eukaryota</taxon>
        <taxon>Metazoa</taxon>
        <taxon>Ecdysozoa</taxon>
        <taxon>Arthropoda</taxon>
        <taxon>Hexapoda</taxon>
        <taxon>Insecta</taxon>
        <taxon>Pterygota</taxon>
        <taxon>Neoptera</taxon>
        <taxon>Endopterygota</taxon>
        <taxon>Hymenoptera</taxon>
        <taxon>Apocrita</taxon>
        <taxon>Aculeata</taxon>
        <taxon>Vespoidea</taxon>
        <taxon>Vespidae</taxon>
        <taxon>Vespinae</taxon>
        <taxon>Vespula</taxon>
    </lineage>
</organism>
<reference evidence="1" key="1">
    <citation type="journal article" date="2020" name="G3 (Bethesda)">
        <title>High-Quality Assemblies for Three Invasive Social Wasps from the &lt;i&gt;Vespula&lt;/i&gt; Genus.</title>
        <authorList>
            <person name="Harrop T.W.R."/>
            <person name="Guhlin J."/>
            <person name="McLaughlin G.M."/>
            <person name="Permina E."/>
            <person name="Stockwell P."/>
            <person name="Gilligan J."/>
            <person name="Le Lec M.F."/>
            <person name="Gruber M.A.M."/>
            <person name="Quinn O."/>
            <person name="Lovegrove M."/>
            <person name="Duncan E.J."/>
            <person name="Remnant E.J."/>
            <person name="Van Eeckhoven J."/>
            <person name="Graham B."/>
            <person name="Knapp R.A."/>
            <person name="Langford K.W."/>
            <person name="Kronenberg Z."/>
            <person name="Press M.O."/>
            <person name="Eacker S.M."/>
            <person name="Wilson-Rankin E.E."/>
            <person name="Purcell J."/>
            <person name="Lester P.J."/>
            <person name="Dearden P.K."/>
        </authorList>
    </citation>
    <scope>NUCLEOTIDE SEQUENCE</scope>
    <source>
        <strain evidence="1">Volc-1</strain>
    </source>
</reference>
<comment type="caution">
    <text evidence="1">The sequence shown here is derived from an EMBL/GenBank/DDBJ whole genome shotgun (WGS) entry which is preliminary data.</text>
</comment>
<dbReference type="AlphaFoldDB" id="A0A834JQM6"/>
<keyword evidence="2" id="KW-1185">Reference proteome</keyword>
<protein>
    <submittedName>
        <fullName evidence="1">Uncharacterized protein</fullName>
    </submittedName>
</protein>
<name>A0A834JQM6_VESPE</name>
<proteinExistence type="predicted"/>
<sequence length="112" mass="12440">MTTGVTSTIFTGTSNGTFSDRLFLLTTNLCALRQSYAKTFSKYSVKVSKHSSYKTEECSLLIFPENRARVRAISANSKGDVNNRGMEPNGTMIESVLFENSWRQEATDPIVS</sequence>